<dbReference type="PANTHER" id="PTHR35011:SF2">
    <property type="entry name" value="2,3-DIKETO-L-GULONATE TRAP TRANSPORTER SMALL PERMEASE PROTEIN YIAM"/>
    <property type="match status" value="1"/>
</dbReference>
<accession>K2M939</accession>
<keyword evidence="12" id="KW-1185">Reference proteome</keyword>
<comment type="subunit">
    <text evidence="9">The complex comprises the extracytoplasmic solute receptor protein and the two transmembrane proteins.</text>
</comment>
<comment type="subcellular location">
    <subcellularLocation>
        <location evidence="1 9">Cell inner membrane</location>
        <topology evidence="1 9">Multi-pass membrane protein</topology>
    </subcellularLocation>
</comment>
<gene>
    <name evidence="11" type="ORF">NA2_11989</name>
</gene>
<protein>
    <recommendedName>
        <fullName evidence="9">TRAP transporter small permease protein</fullName>
    </recommendedName>
</protein>
<dbReference type="GO" id="GO:0022857">
    <property type="term" value="F:transmembrane transporter activity"/>
    <property type="evidence" value="ECO:0007669"/>
    <property type="project" value="UniProtKB-UniRule"/>
</dbReference>
<reference evidence="11 12" key="1">
    <citation type="journal article" date="2012" name="J. Bacteriol.">
        <title>Genome Sequence of Nitratireductor pacificus Type Strain pht-3B.</title>
        <authorList>
            <person name="Lai Q."/>
            <person name="Li G."/>
            <person name="Shao Z."/>
        </authorList>
    </citation>
    <scope>NUCLEOTIDE SEQUENCE [LARGE SCALE GENOMIC DNA]</scope>
    <source>
        <strain evidence="12">pht-3B</strain>
    </source>
</reference>
<keyword evidence="2 9" id="KW-0813">Transport</keyword>
<evidence type="ECO:0000256" key="6">
    <source>
        <dbReference type="ARBA" id="ARBA00022989"/>
    </source>
</evidence>
<dbReference type="OrthoDB" id="4964541at2"/>
<organism evidence="11 12">
    <name type="scientific">Nitratireductor pacificus pht-3B</name>
    <dbReference type="NCBI Taxonomy" id="391937"/>
    <lineage>
        <taxon>Bacteria</taxon>
        <taxon>Pseudomonadati</taxon>
        <taxon>Pseudomonadota</taxon>
        <taxon>Alphaproteobacteria</taxon>
        <taxon>Hyphomicrobiales</taxon>
        <taxon>Phyllobacteriaceae</taxon>
        <taxon>Nitratireductor</taxon>
    </lineage>
</organism>
<dbReference type="GO" id="GO:0015740">
    <property type="term" value="P:C4-dicarboxylate transport"/>
    <property type="evidence" value="ECO:0007669"/>
    <property type="project" value="TreeGrafter"/>
</dbReference>
<evidence type="ECO:0000256" key="5">
    <source>
        <dbReference type="ARBA" id="ARBA00022692"/>
    </source>
</evidence>
<evidence type="ECO:0000256" key="9">
    <source>
        <dbReference type="RuleBase" id="RU369079"/>
    </source>
</evidence>
<feature type="transmembrane region" description="Helical" evidence="9">
    <location>
        <begin position="130"/>
        <end position="151"/>
    </location>
</feature>
<dbReference type="GO" id="GO:0005886">
    <property type="term" value="C:plasma membrane"/>
    <property type="evidence" value="ECO:0007669"/>
    <property type="project" value="UniProtKB-SubCell"/>
</dbReference>
<dbReference type="RefSeq" id="WP_008597170.1">
    <property type="nucleotide sequence ID" value="NZ_AMRM01000012.1"/>
</dbReference>
<keyword evidence="5 9" id="KW-0812">Transmembrane</keyword>
<dbReference type="Proteomes" id="UP000006786">
    <property type="component" value="Unassembled WGS sequence"/>
</dbReference>
<comment type="caution">
    <text evidence="11">The sequence shown here is derived from an EMBL/GenBank/DDBJ whole genome shotgun (WGS) entry which is preliminary data.</text>
</comment>
<comment type="function">
    <text evidence="9">Part of the tripartite ATP-independent periplasmic (TRAP) transport system.</text>
</comment>
<feature type="transmembrane region" description="Helical" evidence="9">
    <location>
        <begin position="16"/>
        <end position="40"/>
    </location>
</feature>
<dbReference type="InterPro" id="IPR007387">
    <property type="entry name" value="TRAP_DctQ"/>
</dbReference>
<evidence type="ECO:0000256" key="3">
    <source>
        <dbReference type="ARBA" id="ARBA00022475"/>
    </source>
</evidence>
<feature type="domain" description="Tripartite ATP-independent periplasmic transporters DctQ component" evidence="10">
    <location>
        <begin position="26"/>
        <end position="151"/>
    </location>
</feature>
<evidence type="ECO:0000256" key="1">
    <source>
        <dbReference type="ARBA" id="ARBA00004429"/>
    </source>
</evidence>
<dbReference type="InterPro" id="IPR055348">
    <property type="entry name" value="DctQ"/>
</dbReference>
<comment type="similarity">
    <text evidence="8 9">Belongs to the TRAP transporter small permease family.</text>
</comment>
<dbReference type="PANTHER" id="PTHR35011">
    <property type="entry name" value="2,3-DIKETO-L-GULONATE TRAP TRANSPORTER SMALL PERMEASE PROTEIN YIAM"/>
    <property type="match status" value="1"/>
</dbReference>
<keyword evidence="4 9" id="KW-0997">Cell inner membrane</keyword>
<evidence type="ECO:0000256" key="7">
    <source>
        <dbReference type="ARBA" id="ARBA00023136"/>
    </source>
</evidence>
<evidence type="ECO:0000313" key="11">
    <source>
        <dbReference type="EMBL" id="EKF18616.1"/>
    </source>
</evidence>
<evidence type="ECO:0000259" key="10">
    <source>
        <dbReference type="Pfam" id="PF04290"/>
    </source>
</evidence>
<keyword evidence="6 9" id="KW-1133">Transmembrane helix</keyword>
<dbReference type="Pfam" id="PF04290">
    <property type="entry name" value="DctQ"/>
    <property type="match status" value="1"/>
</dbReference>
<feature type="transmembrane region" description="Helical" evidence="9">
    <location>
        <begin position="89"/>
        <end position="110"/>
    </location>
</feature>
<dbReference type="EMBL" id="AMRM01000012">
    <property type="protein sequence ID" value="EKF18616.1"/>
    <property type="molecule type" value="Genomic_DNA"/>
</dbReference>
<name>K2M939_9HYPH</name>
<evidence type="ECO:0000256" key="4">
    <source>
        <dbReference type="ARBA" id="ARBA00022519"/>
    </source>
</evidence>
<dbReference type="PATRIC" id="fig|391937.3.peg.2463"/>
<evidence type="ECO:0000256" key="8">
    <source>
        <dbReference type="ARBA" id="ARBA00038436"/>
    </source>
</evidence>
<feature type="transmembrane region" description="Helical" evidence="9">
    <location>
        <begin position="52"/>
        <end position="68"/>
    </location>
</feature>
<proteinExistence type="inferred from homology"/>
<sequence length="164" mass="17052">MLSFNSVGRAIQRVEIAVACVALVVIVVATAIGVISRSVFDSPVIWTSELSLLAQVWLTFIGASAIYKKRGHVGVTGVLEAMPPLLADIAGRALDAALAVLLVLAGLALFELMGRQWEQTLSTLGLPRALTSLPVVWAMFSIAASALLAVIGGRGAVSTEAVSK</sequence>
<dbReference type="AlphaFoldDB" id="K2M939"/>
<evidence type="ECO:0000313" key="12">
    <source>
        <dbReference type="Proteomes" id="UP000006786"/>
    </source>
</evidence>
<dbReference type="eggNOG" id="COG3090">
    <property type="taxonomic scope" value="Bacteria"/>
</dbReference>
<evidence type="ECO:0000256" key="2">
    <source>
        <dbReference type="ARBA" id="ARBA00022448"/>
    </source>
</evidence>
<keyword evidence="3" id="KW-1003">Cell membrane</keyword>
<dbReference type="STRING" id="391937.NA2_11989"/>
<keyword evidence="7 9" id="KW-0472">Membrane</keyword>